<protein>
    <submittedName>
        <fullName evidence="2">Uncharacterized protein</fullName>
    </submittedName>
</protein>
<organism evidence="2 3">
    <name type="scientific">Drosophila rubida</name>
    <dbReference type="NCBI Taxonomy" id="30044"/>
    <lineage>
        <taxon>Eukaryota</taxon>
        <taxon>Metazoa</taxon>
        <taxon>Ecdysozoa</taxon>
        <taxon>Arthropoda</taxon>
        <taxon>Hexapoda</taxon>
        <taxon>Insecta</taxon>
        <taxon>Pterygota</taxon>
        <taxon>Neoptera</taxon>
        <taxon>Endopterygota</taxon>
        <taxon>Diptera</taxon>
        <taxon>Brachycera</taxon>
        <taxon>Muscomorpha</taxon>
        <taxon>Ephydroidea</taxon>
        <taxon>Drosophilidae</taxon>
        <taxon>Drosophila</taxon>
    </lineage>
</organism>
<feature type="signal peptide" evidence="1">
    <location>
        <begin position="1"/>
        <end position="20"/>
    </location>
</feature>
<evidence type="ECO:0000313" key="3">
    <source>
        <dbReference type="Proteomes" id="UP001200034"/>
    </source>
</evidence>
<keyword evidence="1" id="KW-0732">Signal</keyword>
<evidence type="ECO:0000313" key="2">
    <source>
        <dbReference type="EMBL" id="KAH8359811.1"/>
    </source>
</evidence>
<dbReference type="Proteomes" id="UP001200034">
    <property type="component" value="Unassembled WGS sequence"/>
</dbReference>
<keyword evidence="3" id="KW-1185">Reference proteome</keyword>
<evidence type="ECO:0000256" key="1">
    <source>
        <dbReference type="SAM" id="SignalP"/>
    </source>
</evidence>
<comment type="caution">
    <text evidence="2">The sequence shown here is derived from an EMBL/GenBank/DDBJ whole genome shotgun (WGS) entry which is preliminary data.</text>
</comment>
<proteinExistence type="predicted"/>
<reference evidence="2" key="1">
    <citation type="journal article" date="2021" name="Mol. Ecol. Resour.">
        <title>Phylogenomic analyses of the genus Drosophila reveals genomic signals of climate adaptation.</title>
        <authorList>
            <person name="Li F."/>
            <person name="Rane R.V."/>
            <person name="Luria V."/>
            <person name="Xiong Z."/>
            <person name="Chen J."/>
            <person name="Li Z."/>
            <person name="Catullo R.A."/>
            <person name="Griffin P.C."/>
            <person name="Schiffer M."/>
            <person name="Pearce S."/>
            <person name="Lee S.F."/>
            <person name="McElroy K."/>
            <person name="Stocker A."/>
            <person name="Shirriffs J."/>
            <person name="Cockerell F."/>
            <person name="Coppin C."/>
            <person name="Sgro C.M."/>
            <person name="Karger A."/>
            <person name="Cain J.W."/>
            <person name="Weber J.A."/>
            <person name="Santpere G."/>
            <person name="Kirschner M.W."/>
            <person name="Hoffmann A.A."/>
            <person name="Oakeshott J.G."/>
            <person name="Zhang G."/>
        </authorList>
    </citation>
    <scope>NUCLEOTIDE SEQUENCE</scope>
    <source>
        <strain evidence="2">BGI-SZ-2011g</strain>
    </source>
</reference>
<accession>A0AAD4JUT4</accession>
<name>A0AAD4JUT4_9MUSC</name>
<dbReference type="EMBL" id="JAJJHW010003409">
    <property type="protein sequence ID" value="KAH8359811.1"/>
    <property type="molecule type" value="Genomic_DNA"/>
</dbReference>
<sequence>MNFSWLGLLIFALIAVVVSAGKCPIPFKNEKNQCVFDRTIRGECPVGSTYKINVNKCVYGA</sequence>
<gene>
    <name evidence="2" type="ORF">KR093_008903</name>
</gene>
<feature type="chain" id="PRO_5042179555" evidence="1">
    <location>
        <begin position="21"/>
        <end position="61"/>
    </location>
</feature>
<dbReference type="AlphaFoldDB" id="A0AAD4JUT4"/>